<sequence length="95" mass="10428">MAWALTGGQTSANNTGPNQQQPNSFQTLSSPQSFPGTSAGHTCNSIMLTLPDAIEALAKFHVKELLVEVEHMKHAISTYLRGCQFLDQMEADWCF</sequence>
<reference evidence="2" key="1">
    <citation type="submission" date="2011-04" db="EMBL/GenBank/DDBJ databases">
        <title>Evolution of plant cell wall degrading machinery underlies the functional diversity of forest fungi.</title>
        <authorList>
            <consortium name="US DOE Joint Genome Institute (JGI-PGF)"/>
            <person name="Eastwood D.C."/>
            <person name="Floudas D."/>
            <person name="Binder M."/>
            <person name="Majcherczyk A."/>
            <person name="Schneider P."/>
            <person name="Aerts A."/>
            <person name="Asiegbu F.O."/>
            <person name="Baker S.E."/>
            <person name="Barry K."/>
            <person name="Bendiksby M."/>
            <person name="Blumentritt M."/>
            <person name="Coutinho P.M."/>
            <person name="Cullen D."/>
            <person name="Cullen D."/>
            <person name="Gathman A."/>
            <person name="Goodell B."/>
            <person name="Henrissat B."/>
            <person name="Ihrmark K."/>
            <person name="Kauserud H."/>
            <person name="Kohler A."/>
            <person name="LaButti K."/>
            <person name="Lapidus A."/>
            <person name="Lavin J.L."/>
            <person name="Lee Y.-H."/>
            <person name="Lindquist E."/>
            <person name="Lilly W."/>
            <person name="Lucas S."/>
            <person name="Morin E."/>
            <person name="Murat C."/>
            <person name="Oguiza J.A."/>
            <person name="Park J."/>
            <person name="Pisabarro A.G."/>
            <person name="Riley R."/>
            <person name="Rosling A."/>
            <person name="Salamov A."/>
            <person name="Schmidt O."/>
            <person name="Schmutz J."/>
            <person name="Skrede I."/>
            <person name="Stenlid J."/>
            <person name="Wiebenga A."/>
            <person name="Xie X."/>
            <person name="Kues U."/>
            <person name="Hibbett D.S."/>
            <person name="Hoffmeister D."/>
            <person name="Hogberg N."/>
            <person name="Martin F."/>
            <person name="Grigoriev I.V."/>
            <person name="Watkinson S.C."/>
        </authorList>
    </citation>
    <scope>NUCLEOTIDE SEQUENCE</scope>
    <source>
        <strain evidence="2">S7.9</strain>
    </source>
</reference>
<protein>
    <submittedName>
        <fullName evidence="2">Uncharacterized protein</fullName>
    </submittedName>
</protein>
<dbReference type="AlphaFoldDB" id="F8NG85"/>
<dbReference type="GeneID" id="18810653"/>
<feature type="compositionally biased region" description="Polar residues" evidence="1">
    <location>
        <begin position="7"/>
        <end position="37"/>
    </location>
</feature>
<dbReference type="HOGENOM" id="CLU_2374086_0_0_1"/>
<dbReference type="RefSeq" id="XP_007312939.1">
    <property type="nucleotide sequence ID" value="XM_007312877.1"/>
</dbReference>
<name>F8NG85_SERL9</name>
<proteinExistence type="predicted"/>
<dbReference type="Proteomes" id="UP000008064">
    <property type="component" value="Unassembled WGS sequence"/>
</dbReference>
<evidence type="ECO:0000256" key="1">
    <source>
        <dbReference type="SAM" id="MobiDB-lite"/>
    </source>
</evidence>
<evidence type="ECO:0000313" key="2">
    <source>
        <dbReference type="EMBL" id="EGO31055.1"/>
    </source>
</evidence>
<gene>
    <name evidence="2" type="ORF">SERLADRAFT_376598</name>
</gene>
<organism>
    <name type="scientific">Serpula lacrymans var. lacrymans (strain S7.9)</name>
    <name type="common">Dry rot fungus</name>
    <dbReference type="NCBI Taxonomy" id="578457"/>
    <lineage>
        <taxon>Eukaryota</taxon>
        <taxon>Fungi</taxon>
        <taxon>Dikarya</taxon>
        <taxon>Basidiomycota</taxon>
        <taxon>Agaricomycotina</taxon>
        <taxon>Agaricomycetes</taxon>
        <taxon>Agaricomycetidae</taxon>
        <taxon>Boletales</taxon>
        <taxon>Coniophorineae</taxon>
        <taxon>Serpulaceae</taxon>
        <taxon>Serpula</taxon>
    </lineage>
</organism>
<dbReference type="EMBL" id="GL945428">
    <property type="protein sequence ID" value="EGO31055.1"/>
    <property type="molecule type" value="Genomic_DNA"/>
</dbReference>
<feature type="region of interest" description="Disordered" evidence="1">
    <location>
        <begin position="1"/>
        <end position="37"/>
    </location>
</feature>
<dbReference type="KEGG" id="sla:SERLADRAFT_376598"/>
<accession>F8NG85</accession>